<dbReference type="NCBIfam" id="TIGR03426">
    <property type="entry name" value="shape_MreD"/>
    <property type="match status" value="1"/>
</dbReference>
<feature type="transmembrane region" description="Helical" evidence="7">
    <location>
        <begin position="74"/>
        <end position="92"/>
    </location>
</feature>
<sequence length="162" mass="18369">MTTTPRRGGIVIILTIITAMLLTVLPLPEWARPFRPPWYSLVLIYWCMATPQRVGVGTGWVLGVIMDVLTNTLLGQHALGLAVVAFISVKLHRRTRLFPLWQQALGVLLLLLLEQLLAVMVMGAIHRPAATLVDWAPPFVGMLLWPWIYIILRDLRRRFKVS</sequence>
<dbReference type="AlphaFoldDB" id="A0A3B1BHA1"/>
<evidence type="ECO:0000256" key="4">
    <source>
        <dbReference type="ARBA" id="ARBA00022960"/>
    </source>
</evidence>
<keyword evidence="3 7" id="KW-0812">Transmembrane</keyword>
<accession>A0A3B1BHA1</accession>
<dbReference type="GO" id="GO:0008360">
    <property type="term" value="P:regulation of cell shape"/>
    <property type="evidence" value="ECO:0007669"/>
    <property type="project" value="UniProtKB-KW"/>
</dbReference>
<reference evidence="8" key="1">
    <citation type="submission" date="2018-06" db="EMBL/GenBank/DDBJ databases">
        <authorList>
            <person name="Zhirakovskaya E."/>
        </authorList>
    </citation>
    <scope>NUCLEOTIDE SEQUENCE</scope>
</reference>
<dbReference type="Pfam" id="PF04093">
    <property type="entry name" value="MreD"/>
    <property type="match status" value="1"/>
</dbReference>
<dbReference type="GO" id="GO:0005886">
    <property type="term" value="C:plasma membrane"/>
    <property type="evidence" value="ECO:0007669"/>
    <property type="project" value="UniProtKB-SubCell"/>
</dbReference>
<feature type="transmembrane region" description="Helical" evidence="7">
    <location>
        <begin position="132"/>
        <end position="152"/>
    </location>
</feature>
<evidence type="ECO:0000256" key="5">
    <source>
        <dbReference type="ARBA" id="ARBA00022989"/>
    </source>
</evidence>
<proteinExistence type="predicted"/>
<feature type="transmembrane region" description="Helical" evidence="7">
    <location>
        <begin position="104"/>
        <end position="126"/>
    </location>
</feature>
<keyword evidence="2" id="KW-1003">Cell membrane</keyword>
<evidence type="ECO:0000313" key="8">
    <source>
        <dbReference type="EMBL" id="VAX11453.1"/>
    </source>
</evidence>
<feature type="transmembrane region" description="Helical" evidence="7">
    <location>
        <begin position="6"/>
        <end position="27"/>
    </location>
</feature>
<dbReference type="PANTHER" id="PTHR37484:SF1">
    <property type="entry name" value="ROD SHAPE-DETERMINING PROTEIN MRED"/>
    <property type="match status" value="1"/>
</dbReference>
<keyword evidence="6 7" id="KW-0472">Membrane</keyword>
<dbReference type="PIRSF" id="PIRSF018472">
    <property type="entry name" value="MreD_proteobac"/>
    <property type="match status" value="1"/>
</dbReference>
<comment type="subcellular location">
    <subcellularLocation>
        <location evidence="1">Cell membrane</location>
        <topology evidence="1">Multi-pass membrane protein</topology>
    </subcellularLocation>
</comment>
<dbReference type="EMBL" id="UOFX01000085">
    <property type="protein sequence ID" value="VAX11453.1"/>
    <property type="molecule type" value="Genomic_DNA"/>
</dbReference>
<dbReference type="InterPro" id="IPR007227">
    <property type="entry name" value="Cell_shape_determining_MreD"/>
</dbReference>
<dbReference type="InterPro" id="IPR026034">
    <property type="entry name" value="MreD_proteobac"/>
</dbReference>
<evidence type="ECO:0000256" key="1">
    <source>
        <dbReference type="ARBA" id="ARBA00004651"/>
    </source>
</evidence>
<evidence type="ECO:0000256" key="2">
    <source>
        <dbReference type="ARBA" id="ARBA00022475"/>
    </source>
</evidence>
<evidence type="ECO:0000256" key="7">
    <source>
        <dbReference type="SAM" id="Phobius"/>
    </source>
</evidence>
<evidence type="ECO:0000256" key="3">
    <source>
        <dbReference type="ARBA" id="ARBA00022692"/>
    </source>
</evidence>
<gene>
    <name evidence="8" type="ORF">MNBD_GAMMA26-2521</name>
</gene>
<dbReference type="PANTHER" id="PTHR37484">
    <property type="entry name" value="ROD SHAPE-DETERMINING PROTEIN MRED"/>
    <property type="match status" value="1"/>
</dbReference>
<name>A0A3B1BHA1_9ZZZZ</name>
<protein>
    <submittedName>
        <fullName evidence="8">Rod shape-determining protein MreD</fullName>
    </submittedName>
</protein>
<organism evidence="8">
    <name type="scientific">hydrothermal vent metagenome</name>
    <dbReference type="NCBI Taxonomy" id="652676"/>
    <lineage>
        <taxon>unclassified sequences</taxon>
        <taxon>metagenomes</taxon>
        <taxon>ecological metagenomes</taxon>
    </lineage>
</organism>
<evidence type="ECO:0000256" key="6">
    <source>
        <dbReference type="ARBA" id="ARBA00023136"/>
    </source>
</evidence>
<keyword evidence="5 7" id="KW-1133">Transmembrane helix</keyword>
<keyword evidence="4" id="KW-0133">Cell shape</keyword>